<dbReference type="PANTHER" id="PTHR11699">
    <property type="entry name" value="ALDEHYDE DEHYDROGENASE-RELATED"/>
    <property type="match status" value="1"/>
</dbReference>
<dbReference type="InterPro" id="IPR016161">
    <property type="entry name" value="Ald_DH/histidinol_DH"/>
</dbReference>
<feature type="domain" description="Aldehyde dehydrogenase" evidence="8">
    <location>
        <begin position="27"/>
        <end position="482"/>
    </location>
</feature>
<dbReference type="SUPFAM" id="SSF53720">
    <property type="entry name" value="ALDH-like"/>
    <property type="match status" value="1"/>
</dbReference>
<dbReference type="Proteomes" id="UP000025947">
    <property type="component" value="Unassembled WGS sequence"/>
</dbReference>
<evidence type="ECO:0000256" key="7">
    <source>
        <dbReference type="RuleBase" id="RU003345"/>
    </source>
</evidence>
<evidence type="ECO:0000256" key="1">
    <source>
        <dbReference type="ARBA" id="ARBA00009986"/>
    </source>
</evidence>
<evidence type="ECO:0000256" key="5">
    <source>
        <dbReference type="ARBA" id="ARBA00048559"/>
    </source>
</evidence>
<evidence type="ECO:0000256" key="4">
    <source>
        <dbReference type="ARBA" id="ARBA00039663"/>
    </source>
</evidence>
<dbReference type="HOGENOM" id="CLU_005391_0_0_11"/>
<dbReference type="InterPro" id="IPR016163">
    <property type="entry name" value="Ald_DH_C"/>
</dbReference>
<dbReference type="InterPro" id="IPR029510">
    <property type="entry name" value="Ald_DH_CS_GLU"/>
</dbReference>
<keyword evidence="2 7" id="KW-0560">Oxidoreductase</keyword>
<proteinExistence type="inferred from homology"/>
<dbReference type="FunFam" id="3.40.605.10:FF:000007">
    <property type="entry name" value="NAD/NADP-dependent betaine aldehyde dehydrogenase"/>
    <property type="match status" value="1"/>
</dbReference>
<reference evidence="9 10" key="1">
    <citation type="submission" date="2014-04" db="EMBL/GenBank/DDBJ databases">
        <title>The Genome Sequence of Mycobacterium tuberculosis TKK-01-0051.</title>
        <authorList>
            <consortium name="The Broad Institute Genomics Platform"/>
            <consortium name="The Broad Institute Genome Sequencing Center for Infectious Disease"/>
            <person name="Earl A.M."/>
            <person name="Cohen K."/>
            <person name="Pym A."/>
            <person name="Bishai W."/>
            <person name="Maharaj K."/>
            <person name="Desjardins C."/>
            <person name="Abeel T."/>
            <person name="Young S."/>
            <person name="Zeng Q."/>
            <person name="Gargeya S."/>
            <person name="Abouelleil A."/>
            <person name="Alvarado L."/>
            <person name="Chapman S.B."/>
            <person name="Gainer-Dewar J."/>
            <person name="Goldberg J."/>
            <person name="Griggs A."/>
            <person name="Gujja S."/>
            <person name="Hansen M."/>
            <person name="Howarth C."/>
            <person name="Imamovic A."/>
            <person name="Larimer J."/>
            <person name="Murphy C."/>
            <person name="Naylor J."/>
            <person name="Pearson M."/>
            <person name="Poon T.W."/>
            <person name="Priest M."/>
            <person name="Roberts A."/>
            <person name="Saif S."/>
            <person name="Shea T."/>
            <person name="Sykes S."/>
            <person name="Wortman J."/>
            <person name="Nusbaum C."/>
            <person name="Birren B."/>
        </authorList>
    </citation>
    <scope>NUCLEOTIDE SEQUENCE [LARGE SCALE GENOMIC DNA]</scope>
    <source>
        <strain evidence="9 10">TKK-01-0051</strain>
    </source>
</reference>
<dbReference type="PROSITE" id="PS00687">
    <property type="entry name" value="ALDEHYDE_DEHYDR_GLU"/>
    <property type="match status" value="1"/>
</dbReference>
<dbReference type="AlphaFoldDB" id="A0A051U3L8"/>
<dbReference type="FunFam" id="3.40.309.10:FF:000009">
    <property type="entry name" value="Aldehyde dehydrogenase A"/>
    <property type="match status" value="1"/>
</dbReference>
<protein>
    <recommendedName>
        <fullName evidence="4">Putative succinate-semialdehyde dehydrogenase [NADP(+)] 2</fullName>
        <ecNumber evidence="3">1.2.1.79</ecNumber>
    </recommendedName>
</protein>
<dbReference type="InterPro" id="IPR016162">
    <property type="entry name" value="Ald_DH_N"/>
</dbReference>
<dbReference type="RefSeq" id="WP_044485055.1">
    <property type="nucleotide sequence ID" value="NZ_KK328284.1"/>
</dbReference>
<dbReference type="EMBL" id="JLXW01000006">
    <property type="protein sequence ID" value="KBZ63503.1"/>
    <property type="molecule type" value="Genomic_DNA"/>
</dbReference>
<accession>A0A051U3L8</accession>
<keyword evidence="10" id="KW-1185">Reference proteome</keyword>
<gene>
    <name evidence="9" type="ORF">K875_02209</name>
</gene>
<comment type="catalytic activity">
    <reaction evidence="5">
        <text>succinate semialdehyde + NADP(+) + H2O = succinate + NADPH + 2 H(+)</text>
        <dbReference type="Rhea" id="RHEA:13213"/>
        <dbReference type="ChEBI" id="CHEBI:15377"/>
        <dbReference type="ChEBI" id="CHEBI:15378"/>
        <dbReference type="ChEBI" id="CHEBI:30031"/>
        <dbReference type="ChEBI" id="CHEBI:57706"/>
        <dbReference type="ChEBI" id="CHEBI:57783"/>
        <dbReference type="ChEBI" id="CHEBI:58349"/>
        <dbReference type="EC" id="1.2.1.79"/>
    </reaction>
</comment>
<evidence type="ECO:0000313" key="10">
    <source>
        <dbReference type="Proteomes" id="UP000025947"/>
    </source>
</evidence>
<feature type="active site" evidence="6">
    <location>
        <position position="254"/>
    </location>
</feature>
<comment type="caution">
    <text evidence="9">The sequence shown here is derived from an EMBL/GenBank/DDBJ whole genome shotgun (WGS) entry which is preliminary data.</text>
</comment>
<comment type="similarity">
    <text evidence="1 7">Belongs to the aldehyde dehydrogenase family.</text>
</comment>
<dbReference type="Pfam" id="PF00171">
    <property type="entry name" value="Aldedh"/>
    <property type="match status" value="1"/>
</dbReference>
<dbReference type="Gene3D" id="3.40.309.10">
    <property type="entry name" value="Aldehyde Dehydrogenase, Chain A, domain 2"/>
    <property type="match status" value="1"/>
</dbReference>
<dbReference type="InterPro" id="IPR015590">
    <property type="entry name" value="Aldehyde_DH_dom"/>
</dbReference>
<dbReference type="EC" id="1.2.1.79" evidence="3"/>
<evidence type="ECO:0000259" key="8">
    <source>
        <dbReference type="Pfam" id="PF00171"/>
    </source>
</evidence>
<evidence type="ECO:0000256" key="2">
    <source>
        <dbReference type="ARBA" id="ARBA00023002"/>
    </source>
</evidence>
<evidence type="ECO:0000313" key="9">
    <source>
        <dbReference type="EMBL" id="KBZ63503.1"/>
    </source>
</evidence>
<organism evidence="9 10">
    <name type="scientific">Mycobacterium [tuberculosis] TKK-01-0051</name>
    <dbReference type="NCBI Taxonomy" id="1324261"/>
    <lineage>
        <taxon>Bacteria</taxon>
        <taxon>Bacillati</taxon>
        <taxon>Actinomycetota</taxon>
        <taxon>Actinomycetes</taxon>
        <taxon>Mycobacteriales</taxon>
        <taxon>Mycobacteriaceae</taxon>
        <taxon>Mycobacterium</taxon>
        <taxon>Mycobacterium avium complex (MAC)</taxon>
    </lineage>
</organism>
<evidence type="ECO:0000256" key="3">
    <source>
        <dbReference type="ARBA" id="ARBA00039122"/>
    </source>
</evidence>
<dbReference type="Gene3D" id="3.40.605.10">
    <property type="entry name" value="Aldehyde Dehydrogenase, Chain A, domain 1"/>
    <property type="match status" value="1"/>
</dbReference>
<sequence>MTATASSPPRSGALLIGGERITTASGGAHEHVYPGTGRPNATIPMAGESEIDRAVDSAREAHREWMSYPVDRRRDLLFALADVVRDHFAELAELNVHDYGVPISVAGNSVLTERFLRYYAGYADKAHGASTPVAGAFDVNLVEREPYGVVAVIAPWNGPLVVAGAAVAPALAAGNAVILKPSELASLAPLRFGELCLEAGLPPGLVNVLPADPAGGDALVRHPGVGKIHFTGGQGTAQKVLQAASHNLTPVTAELGGKSAYLVFADADLDMAAVVAAHQGPITQAGQSCACASRILVEASVYVAFVEKLVATVRAAKIGDPLRPDVLLGPVITEAAADRILAVIDRAVSEGAGDLATGGRRLGGELASGYFIEPTIFTNVDNRSSLAQTETFGPVASVMPFGDEAEAVRIANDSRYGLNAFVATSNLERAHRVARQLQAGSVWVNRHSDIEPQGPYGGYKQSGFGRTGGAEGLYEFLQVKNIRIGMS</sequence>
<dbReference type="GO" id="GO:0036243">
    <property type="term" value="F:succinate-semialdehyde dehydrogenase (NADP+) activity"/>
    <property type="evidence" value="ECO:0007669"/>
    <property type="project" value="UniProtKB-EC"/>
</dbReference>
<dbReference type="PATRIC" id="fig|1324261.3.peg.2230"/>
<name>A0A051U3L8_9MYCO</name>
<evidence type="ECO:0000256" key="6">
    <source>
        <dbReference type="PROSITE-ProRule" id="PRU10007"/>
    </source>
</evidence>